<dbReference type="GO" id="GO:0005829">
    <property type="term" value="C:cytosol"/>
    <property type="evidence" value="ECO:0007669"/>
    <property type="project" value="TreeGrafter"/>
</dbReference>
<keyword evidence="1 6" id="KW-0597">Phosphoprotein</keyword>
<dbReference type="PANTHER" id="PTHR48111">
    <property type="entry name" value="REGULATOR OF RPOS"/>
    <property type="match status" value="1"/>
</dbReference>
<dbReference type="GO" id="GO:0006355">
    <property type="term" value="P:regulation of DNA-templated transcription"/>
    <property type="evidence" value="ECO:0007669"/>
    <property type="project" value="InterPro"/>
</dbReference>
<keyword evidence="11" id="KW-1185">Reference proteome</keyword>
<dbReference type="InterPro" id="IPR001867">
    <property type="entry name" value="OmpR/PhoB-type_DNA-bd"/>
</dbReference>
<dbReference type="PROSITE" id="PS50110">
    <property type="entry name" value="RESPONSE_REGULATORY"/>
    <property type="match status" value="1"/>
</dbReference>
<feature type="modified residue" description="4-aspartylphosphate" evidence="6">
    <location>
        <position position="52"/>
    </location>
</feature>
<keyword evidence="4 7" id="KW-0238">DNA-binding</keyword>
<dbReference type="Gene3D" id="1.10.10.10">
    <property type="entry name" value="Winged helix-like DNA-binding domain superfamily/Winged helix DNA-binding domain"/>
    <property type="match status" value="1"/>
</dbReference>
<name>A0A5P8P327_9BACT</name>
<dbReference type="InterPro" id="IPR039420">
    <property type="entry name" value="WalR-like"/>
</dbReference>
<evidence type="ECO:0000256" key="7">
    <source>
        <dbReference type="PROSITE-ProRule" id="PRU01091"/>
    </source>
</evidence>
<dbReference type="GO" id="GO:0000156">
    <property type="term" value="F:phosphorelay response regulator activity"/>
    <property type="evidence" value="ECO:0007669"/>
    <property type="project" value="TreeGrafter"/>
</dbReference>
<evidence type="ECO:0000313" key="10">
    <source>
        <dbReference type="EMBL" id="QFR50132.1"/>
    </source>
</evidence>
<dbReference type="SUPFAM" id="SSF46894">
    <property type="entry name" value="C-terminal effector domain of the bipartite response regulators"/>
    <property type="match status" value="1"/>
</dbReference>
<dbReference type="InterPro" id="IPR001789">
    <property type="entry name" value="Sig_transdc_resp-reg_receiver"/>
</dbReference>
<gene>
    <name evidence="10" type="ORF">FJR48_10490</name>
</gene>
<dbReference type="InterPro" id="IPR036388">
    <property type="entry name" value="WH-like_DNA-bd_sf"/>
</dbReference>
<dbReference type="PANTHER" id="PTHR48111:SF1">
    <property type="entry name" value="TWO-COMPONENT RESPONSE REGULATOR ORR33"/>
    <property type="match status" value="1"/>
</dbReference>
<dbReference type="Gene3D" id="6.10.250.690">
    <property type="match status" value="1"/>
</dbReference>
<evidence type="ECO:0000313" key="11">
    <source>
        <dbReference type="Proteomes" id="UP000326944"/>
    </source>
</evidence>
<evidence type="ECO:0000256" key="6">
    <source>
        <dbReference type="PROSITE-ProRule" id="PRU00169"/>
    </source>
</evidence>
<evidence type="ECO:0000256" key="4">
    <source>
        <dbReference type="ARBA" id="ARBA00023125"/>
    </source>
</evidence>
<evidence type="ECO:0000256" key="1">
    <source>
        <dbReference type="ARBA" id="ARBA00022553"/>
    </source>
</evidence>
<evidence type="ECO:0000259" key="9">
    <source>
        <dbReference type="PROSITE" id="PS51755"/>
    </source>
</evidence>
<dbReference type="GO" id="GO:0000976">
    <property type="term" value="F:transcription cis-regulatory region binding"/>
    <property type="evidence" value="ECO:0007669"/>
    <property type="project" value="TreeGrafter"/>
</dbReference>
<dbReference type="Gene3D" id="3.40.50.2300">
    <property type="match status" value="1"/>
</dbReference>
<feature type="domain" description="OmpR/PhoB-type" evidence="9">
    <location>
        <begin position="125"/>
        <end position="217"/>
    </location>
</feature>
<dbReference type="Pfam" id="PF00486">
    <property type="entry name" value="Trans_reg_C"/>
    <property type="match status" value="1"/>
</dbReference>
<dbReference type="Proteomes" id="UP000326944">
    <property type="component" value="Chromosome"/>
</dbReference>
<proteinExistence type="predicted"/>
<accession>A0A5P8P327</accession>
<dbReference type="SMART" id="SM00862">
    <property type="entry name" value="Trans_reg_C"/>
    <property type="match status" value="1"/>
</dbReference>
<evidence type="ECO:0000256" key="5">
    <source>
        <dbReference type="ARBA" id="ARBA00023163"/>
    </source>
</evidence>
<dbReference type="PROSITE" id="PS51755">
    <property type="entry name" value="OMPR_PHOB"/>
    <property type="match status" value="1"/>
</dbReference>
<keyword evidence="3" id="KW-0805">Transcription regulation</keyword>
<dbReference type="CDD" id="cd00383">
    <property type="entry name" value="trans_reg_C"/>
    <property type="match status" value="1"/>
</dbReference>
<dbReference type="EMBL" id="CP043617">
    <property type="protein sequence ID" value="QFR50132.1"/>
    <property type="molecule type" value="Genomic_DNA"/>
</dbReference>
<reference evidence="10 11" key="1">
    <citation type="submission" date="2019-09" db="EMBL/GenBank/DDBJ databases">
        <title>Sulfurimonas gotlandica sp. nov., a chemoautotrophic and psychrotolerant epsilonproteobacterium isolated from a pelagic redoxcline, and an emended description of the genus Sulfurimonas.</title>
        <authorList>
            <person name="Wang S."/>
            <person name="Jiang L."/>
            <person name="Shao S."/>
        </authorList>
    </citation>
    <scope>NUCLEOTIDE SEQUENCE [LARGE SCALE GENOMIC DNA]</scope>
    <source>
        <strain evidence="10 11">GYSZ_1</strain>
    </source>
</reference>
<protein>
    <submittedName>
        <fullName evidence="10">Response regulator transcription factor</fullName>
    </submittedName>
</protein>
<feature type="DNA-binding region" description="OmpR/PhoB-type" evidence="7">
    <location>
        <begin position="125"/>
        <end position="217"/>
    </location>
</feature>
<dbReference type="AlphaFoldDB" id="A0A5P8P327"/>
<evidence type="ECO:0000256" key="2">
    <source>
        <dbReference type="ARBA" id="ARBA00023012"/>
    </source>
</evidence>
<dbReference type="InterPro" id="IPR016032">
    <property type="entry name" value="Sig_transdc_resp-reg_C-effctor"/>
</dbReference>
<evidence type="ECO:0000256" key="3">
    <source>
        <dbReference type="ARBA" id="ARBA00023015"/>
    </source>
</evidence>
<organism evidence="10 11">
    <name type="scientific">Sulfurimonas lithotrophica</name>
    <dbReference type="NCBI Taxonomy" id="2590022"/>
    <lineage>
        <taxon>Bacteria</taxon>
        <taxon>Pseudomonadati</taxon>
        <taxon>Campylobacterota</taxon>
        <taxon>Epsilonproteobacteria</taxon>
        <taxon>Campylobacterales</taxon>
        <taxon>Sulfurimonadaceae</taxon>
        <taxon>Sulfurimonas</taxon>
    </lineage>
</organism>
<keyword evidence="2" id="KW-0902">Two-component regulatory system</keyword>
<dbReference type="OrthoDB" id="9802426at2"/>
<evidence type="ECO:0000259" key="8">
    <source>
        <dbReference type="PROSITE" id="PS50110"/>
    </source>
</evidence>
<dbReference type="SUPFAM" id="SSF52172">
    <property type="entry name" value="CheY-like"/>
    <property type="match status" value="1"/>
</dbReference>
<keyword evidence="5" id="KW-0804">Transcription</keyword>
<sequence length="218" mass="24977">MAKILLLEDDKILADTLKELLEGEEYEVFLAQNSQTALDLSYNNSFDIFLFDVNLADFSGFELLKLLRENSCHTPAIFLTSLDDVASLSKGFEVGADDYIKKPFDFDELLIRIQAQLRKVFKTYEDTLSYKNLTYKISANELYDENNKLVSLTPQEKKLCTILFQNIDKTLQKEDILYELDIEGESSEGALRVYISKLRKVGLEIQTLKGIGYRLVKA</sequence>
<feature type="domain" description="Response regulatory" evidence="8">
    <location>
        <begin position="3"/>
        <end position="117"/>
    </location>
</feature>
<dbReference type="InterPro" id="IPR011006">
    <property type="entry name" value="CheY-like_superfamily"/>
</dbReference>
<dbReference type="RefSeq" id="WP_152308080.1">
    <property type="nucleotide sequence ID" value="NZ_CP043617.1"/>
</dbReference>
<dbReference type="GO" id="GO:0032993">
    <property type="term" value="C:protein-DNA complex"/>
    <property type="evidence" value="ECO:0007669"/>
    <property type="project" value="TreeGrafter"/>
</dbReference>
<dbReference type="Pfam" id="PF00072">
    <property type="entry name" value="Response_reg"/>
    <property type="match status" value="1"/>
</dbReference>
<dbReference type="SMART" id="SM00448">
    <property type="entry name" value="REC"/>
    <property type="match status" value="1"/>
</dbReference>
<dbReference type="KEGG" id="sulg:FJR48_10490"/>